<comment type="caution">
    <text evidence="1">The sequence shown here is derived from an EMBL/GenBank/DDBJ whole genome shotgun (WGS) entry which is preliminary data.</text>
</comment>
<dbReference type="AlphaFoldDB" id="A0A395W5Y4"/>
<accession>A0A395W5Y4</accession>
<dbReference type="Pfam" id="PF11428">
    <property type="entry name" value="DUF3196"/>
    <property type="match status" value="1"/>
</dbReference>
<dbReference type="Proteomes" id="UP000265489">
    <property type="component" value="Unassembled WGS sequence"/>
</dbReference>
<evidence type="ECO:0000313" key="2">
    <source>
        <dbReference type="Proteomes" id="UP000265489"/>
    </source>
</evidence>
<name>A0A395W5Y4_9FIRM</name>
<protein>
    <submittedName>
        <fullName evidence="1">DUF3196 domain-containing protein</fullName>
    </submittedName>
</protein>
<organism evidence="1 2">
    <name type="scientific">Holdemanella biformis</name>
    <dbReference type="NCBI Taxonomy" id="1735"/>
    <lineage>
        <taxon>Bacteria</taxon>
        <taxon>Bacillati</taxon>
        <taxon>Bacillota</taxon>
        <taxon>Erysipelotrichia</taxon>
        <taxon>Erysipelotrichales</taxon>
        <taxon>Erysipelotrichaceae</taxon>
        <taxon>Holdemanella</taxon>
    </lineage>
</organism>
<dbReference type="InterPro" id="IPR024503">
    <property type="entry name" value="DUF3196"/>
</dbReference>
<reference evidence="1 2" key="1">
    <citation type="submission" date="2018-08" db="EMBL/GenBank/DDBJ databases">
        <title>A genome reference for cultivated species of the human gut microbiota.</title>
        <authorList>
            <person name="Zou Y."/>
            <person name="Xue W."/>
            <person name="Luo G."/>
        </authorList>
    </citation>
    <scope>NUCLEOTIDE SEQUENCE [LARGE SCALE GENOMIC DNA]</scope>
    <source>
        <strain evidence="1 2">AF15-20</strain>
    </source>
</reference>
<dbReference type="EMBL" id="QRYQ01000033">
    <property type="protein sequence ID" value="RGU89110.1"/>
    <property type="molecule type" value="Genomic_DNA"/>
</dbReference>
<dbReference type="SUPFAM" id="SSF116965">
    <property type="entry name" value="Hypothetical protein MPN330"/>
    <property type="match status" value="1"/>
</dbReference>
<gene>
    <name evidence="1" type="ORF">DWW32_11955</name>
</gene>
<dbReference type="RefSeq" id="WP_118325902.1">
    <property type="nucleotide sequence ID" value="NZ_JAJFOZ010000046.1"/>
</dbReference>
<proteinExistence type="predicted"/>
<sequence length="243" mass="28432">MNAYYHSLIEEIKKEIDEKSYAQAYELICQELNMPYVPQDALELLESYKSECKPYLEQKNKSMDFNKLHDYIHGSLEQKIYAISMLENMNLRMCHDEVQVLLDSDLPDEYKGTLIEALMEQKIDDPFDLIKSGLNITFIPSAILPMEQDLSICEASSLFESWFTNEDPTMVQFCMSLLMQLVLYERPFDQEDKDPYQLAKSVTRLVYDAMQKSDEWPGFVKKQGLEKIEDIELSIEKRGENND</sequence>
<dbReference type="GeneID" id="66580643"/>
<evidence type="ECO:0000313" key="1">
    <source>
        <dbReference type="EMBL" id="RGU89110.1"/>
    </source>
</evidence>